<keyword evidence="5" id="KW-1185">Reference proteome</keyword>
<dbReference type="GO" id="GO:0016671">
    <property type="term" value="F:oxidoreductase activity, acting on a sulfur group of donors, disulfide as acceptor"/>
    <property type="evidence" value="ECO:0007669"/>
    <property type="project" value="InterPro"/>
</dbReference>
<dbReference type="AlphaFoldDB" id="A0A2U1MF09"/>
<dbReference type="STRING" id="35608.A0A2U1MF09"/>
<dbReference type="InterPro" id="IPR004911">
    <property type="entry name" value="Interferon-induced_GILT"/>
</dbReference>
<gene>
    <name evidence="4" type="ORF">CTI12_AA204870</name>
</gene>
<accession>A0A2U1MF09</accession>
<dbReference type="PANTHER" id="PTHR13234:SF48">
    <property type="entry name" value="GAMMA INTERFERON RESPONSIVE LYSOSOMAL THIOL (GILT) REDUCTASE FAMILY PROTEIN"/>
    <property type="match status" value="1"/>
</dbReference>
<comment type="similarity">
    <text evidence="1">Belongs to the GILT family.</text>
</comment>
<evidence type="ECO:0000256" key="1">
    <source>
        <dbReference type="ARBA" id="ARBA00005679"/>
    </source>
</evidence>
<dbReference type="EMBL" id="PKPP01005528">
    <property type="protein sequence ID" value="PWA59802.1"/>
    <property type="molecule type" value="Genomic_DNA"/>
</dbReference>
<comment type="caution">
    <text evidence="4">The sequence shown here is derived from an EMBL/GenBank/DDBJ whole genome shotgun (WGS) entry which is preliminary data.</text>
</comment>
<dbReference type="OrthoDB" id="958254at2759"/>
<evidence type="ECO:0000256" key="2">
    <source>
        <dbReference type="ARBA" id="ARBA00023180"/>
    </source>
</evidence>
<evidence type="ECO:0000313" key="4">
    <source>
        <dbReference type="EMBL" id="PWA59802.1"/>
    </source>
</evidence>
<protein>
    <submittedName>
        <fullName evidence="4">Gamma interferon responsive lysosomal thiol (GILT) reductase family protein</fullName>
    </submittedName>
</protein>
<organism evidence="4 5">
    <name type="scientific">Artemisia annua</name>
    <name type="common">Sweet wormwood</name>
    <dbReference type="NCBI Taxonomy" id="35608"/>
    <lineage>
        <taxon>Eukaryota</taxon>
        <taxon>Viridiplantae</taxon>
        <taxon>Streptophyta</taxon>
        <taxon>Embryophyta</taxon>
        <taxon>Tracheophyta</taxon>
        <taxon>Spermatophyta</taxon>
        <taxon>Magnoliopsida</taxon>
        <taxon>eudicotyledons</taxon>
        <taxon>Gunneridae</taxon>
        <taxon>Pentapetalae</taxon>
        <taxon>asterids</taxon>
        <taxon>campanulids</taxon>
        <taxon>Asterales</taxon>
        <taxon>Asteraceae</taxon>
        <taxon>Asteroideae</taxon>
        <taxon>Anthemideae</taxon>
        <taxon>Artemisiinae</taxon>
        <taxon>Artemisia</taxon>
    </lineage>
</organism>
<reference evidence="4 5" key="1">
    <citation type="journal article" date="2018" name="Mol. Plant">
        <title>The genome of Artemisia annua provides insight into the evolution of Asteraceae family and artemisinin biosynthesis.</title>
        <authorList>
            <person name="Shen Q."/>
            <person name="Zhang L."/>
            <person name="Liao Z."/>
            <person name="Wang S."/>
            <person name="Yan T."/>
            <person name="Shi P."/>
            <person name="Liu M."/>
            <person name="Fu X."/>
            <person name="Pan Q."/>
            <person name="Wang Y."/>
            <person name="Lv Z."/>
            <person name="Lu X."/>
            <person name="Zhang F."/>
            <person name="Jiang W."/>
            <person name="Ma Y."/>
            <person name="Chen M."/>
            <person name="Hao X."/>
            <person name="Li L."/>
            <person name="Tang Y."/>
            <person name="Lv G."/>
            <person name="Zhou Y."/>
            <person name="Sun X."/>
            <person name="Brodelius P.E."/>
            <person name="Rose J.K.C."/>
            <person name="Tang K."/>
        </authorList>
    </citation>
    <scope>NUCLEOTIDE SEQUENCE [LARGE SCALE GENOMIC DNA]</scope>
    <source>
        <strain evidence="5">cv. Huhao1</strain>
        <tissue evidence="4">Leaf</tissue>
    </source>
</reference>
<proteinExistence type="inferred from homology"/>
<name>A0A2U1MF09_ARTAN</name>
<feature type="signal peptide" evidence="3">
    <location>
        <begin position="1"/>
        <end position="21"/>
    </location>
</feature>
<sequence>MASYHKMLVVFFLLTIAKSYCDDEDKVKVSLYYESLCPYCSDFIVNHLGKALYELNLVSIVDLRMVPWGNTQLGPNNTWICQHGPDECSIDIVEACAIDLLPEDGLSFKLIECIEKLNLEGRHGEWRSCMNSLNIDQNPIMDCYQSGKGYNLELKFADETNHLNPPHRFVPWVLVDNHALQEDFGNFVAYICNAYKGQNKPEACEQNELETNSFKETNSSYQVSYRGEKKHSIPFNYNFNSNTELI</sequence>
<feature type="chain" id="PRO_5015570740" evidence="3">
    <location>
        <begin position="22"/>
        <end position="246"/>
    </location>
</feature>
<evidence type="ECO:0000256" key="3">
    <source>
        <dbReference type="SAM" id="SignalP"/>
    </source>
</evidence>
<keyword evidence="3" id="KW-0732">Signal</keyword>
<dbReference type="PANTHER" id="PTHR13234">
    <property type="entry name" value="GAMMA-INTERFERON INDUCIBLE LYSOSOMAL THIOL REDUCTASE GILT"/>
    <property type="match status" value="1"/>
</dbReference>
<evidence type="ECO:0000313" key="5">
    <source>
        <dbReference type="Proteomes" id="UP000245207"/>
    </source>
</evidence>
<dbReference type="Proteomes" id="UP000245207">
    <property type="component" value="Unassembled WGS sequence"/>
</dbReference>
<keyword evidence="2" id="KW-0325">Glycoprotein</keyword>
<dbReference type="Pfam" id="PF03227">
    <property type="entry name" value="GILT"/>
    <property type="match status" value="1"/>
</dbReference>